<dbReference type="AlphaFoldDB" id="A0A8C4S7C7"/>
<proteinExistence type="predicted"/>
<sequence length="126" mass="14025">RVRLPRESLRLHFGGGQGSSAGCTKANESSRASRSDVPRSLGLRGLWNETAAFFFSHANDWRAPMVYHMQAGVHDGSPNMMFDSSAWKIRNIWDGVKLEVVGESSPVVLHSFTQLDPDLPQLESVW</sequence>
<name>A0A8C4S7C7_ERPCA</name>
<keyword evidence="3" id="KW-1185">Reference proteome</keyword>
<reference evidence="2" key="1">
    <citation type="submission" date="2021-06" db="EMBL/GenBank/DDBJ databases">
        <authorList>
            <consortium name="Wellcome Sanger Institute Data Sharing"/>
        </authorList>
    </citation>
    <scope>NUCLEOTIDE SEQUENCE [LARGE SCALE GENOMIC DNA]</scope>
</reference>
<evidence type="ECO:0000256" key="1">
    <source>
        <dbReference type="SAM" id="MobiDB-lite"/>
    </source>
</evidence>
<evidence type="ECO:0000313" key="2">
    <source>
        <dbReference type="Ensembl" id="ENSECRP00000012516.1"/>
    </source>
</evidence>
<accession>A0A8C4S7C7</accession>
<dbReference type="Ensembl" id="ENSECRT00000012730.1">
    <property type="protein sequence ID" value="ENSECRP00000012516.1"/>
    <property type="gene ID" value="ENSECRG00000008346.1"/>
</dbReference>
<protein>
    <submittedName>
        <fullName evidence="2">Uncharacterized protein</fullName>
    </submittedName>
</protein>
<reference evidence="2" key="2">
    <citation type="submission" date="2025-08" db="UniProtKB">
        <authorList>
            <consortium name="Ensembl"/>
        </authorList>
    </citation>
    <scope>IDENTIFICATION</scope>
</reference>
<reference evidence="2" key="3">
    <citation type="submission" date="2025-09" db="UniProtKB">
        <authorList>
            <consortium name="Ensembl"/>
        </authorList>
    </citation>
    <scope>IDENTIFICATION</scope>
</reference>
<evidence type="ECO:0000313" key="3">
    <source>
        <dbReference type="Proteomes" id="UP000694620"/>
    </source>
</evidence>
<feature type="compositionally biased region" description="Polar residues" evidence="1">
    <location>
        <begin position="20"/>
        <end position="30"/>
    </location>
</feature>
<organism evidence="2 3">
    <name type="scientific">Erpetoichthys calabaricus</name>
    <name type="common">Rope fish</name>
    <name type="synonym">Calamoichthys calabaricus</name>
    <dbReference type="NCBI Taxonomy" id="27687"/>
    <lineage>
        <taxon>Eukaryota</taxon>
        <taxon>Metazoa</taxon>
        <taxon>Chordata</taxon>
        <taxon>Craniata</taxon>
        <taxon>Vertebrata</taxon>
        <taxon>Euteleostomi</taxon>
        <taxon>Actinopterygii</taxon>
        <taxon>Polypteriformes</taxon>
        <taxon>Polypteridae</taxon>
        <taxon>Erpetoichthys</taxon>
    </lineage>
</organism>
<dbReference type="GeneTree" id="ENSGT00940000177481"/>
<feature type="region of interest" description="Disordered" evidence="1">
    <location>
        <begin position="12"/>
        <end position="37"/>
    </location>
</feature>
<dbReference type="Proteomes" id="UP000694620">
    <property type="component" value="Chromosome 9"/>
</dbReference>